<keyword evidence="1" id="KW-0812">Transmembrane</keyword>
<evidence type="ECO:0000313" key="2">
    <source>
        <dbReference type="EMBL" id="KCV82897.1"/>
    </source>
</evidence>
<dbReference type="GO" id="GO:0016020">
    <property type="term" value="C:membrane"/>
    <property type="evidence" value="ECO:0007669"/>
    <property type="project" value="InterPro"/>
</dbReference>
<feature type="transmembrane region" description="Helical" evidence="1">
    <location>
        <begin position="49"/>
        <end position="71"/>
    </location>
</feature>
<dbReference type="STRING" id="1461693.ATO10_04787"/>
<keyword evidence="3" id="KW-1185">Reference proteome</keyword>
<proteinExistence type="predicted"/>
<dbReference type="GO" id="GO:0010468">
    <property type="term" value="P:regulation of gene expression"/>
    <property type="evidence" value="ECO:0007669"/>
    <property type="project" value="InterPro"/>
</dbReference>
<dbReference type="NCBIfam" id="TIGR03082">
    <property type="entry name" value="Gneg_AbrB_dup"/>
    <property type="match status" value="1"/>
</dbReference>
<dbReference type="AlphaFoldDB" id="A0A058ZNZ2"/>
<evidence type="ECO:0000313" key="3">
    <source>
        <dbReference type="Proteomes" id="UP000024836"/>
    </source>
</evidence>
<keyword evidence="1" id="KW-0472">Membrane</keyword>
<feature type="transmembrane region" description="Helical" evidence="1">
    <location>
        <begin position="261"/>
        <end position="283"/>
    </location>
</feature>
<dbReference type="Pfam" id="PF05145">
    <property type="entry name" value="AbrB"/>
    <property type="match status" value="1"/>
</dbReference>
<feature type="transmembrane region" description="Helical" evidence="1">
    <location>
        <begin position="143"/>
        <end position="165"/>
    </location>
</feature>
<organism evidence="2 3">
    <name type="scientific">Actibacterium atlanticum</name>
    <dbReference type="NCBI Taxonomy" id="1461693"/>
    <lineage>
        <taxon>Bacteria</taxon>
        <taxon>Pseudomonadati</taxon>
        <taxon>Pseudomonadota</taxon>
        <taxon>Alphaproteobacteria</taxon>
        <taxon>Rhodobacterales</taxon>
        <taxon>Roseobacteraceae</taxon>
        <taxon>Actibacterium</taxon>
    </lineage>
</organism>
<feature type="transmembrane region" description="Helical" evidence="1">
    <location>
        <begin position="177"/>
        <end position="197"/>
    </location>
</feature>
<dbReference type="PIRSF" id="PIRSF038991">
    <property type="entry name" value="Protein_AbrB"/>
    <property type="match status" value="1"/>
</dbReference>
<dbReference type="PATRIC" id="fig|1461693.3.peg.977"/>
<feature type="transmembrane region" description="Helical" evidence="1">
    <location>
        <begin position="229"/>
        <end position="249"/>
    </location>
</feature>
<sequence>MSDWRNSALTLAIGAVGALLAWAINMPLAFLAGPAVAVAGAGIAGAPVVIARTLRETGFVLVGLTIGSLVTPDSIDAMLRWPIAFVLLVALTFLTPWVGQWVLTRSLGFDDRDEAFLASSPGHLSLVVALADSLSLSVTRPTVLAAIRVLTLTLCVPFAARMAGLDVGPGLQSGAHAAPWLAIAAQIIATLALAPLLGRMRLPAPYLLAAMMIGATTHLTQWVDGNIPVWLSQCVLVLMGSLIGTRFVGTSLRAMGANLGTGLLIVGLSTGLALVFALIAAPLSGLPLLDLLLGFAPGGLETMVIVGAAMGADPSFVAAAHVLRLIVLALILTGYATRMSRRDSP</sequence>
<evidence type="ECO:0008006" key="4">
    <source>
        <dbReference type="Google" id="ProtNLM"/>
    </source>
</evidence>
<dbReference type="InterPro" id="IPR007820">
    <property type="entry name" value="AbrB_fam"/>
</dbReference>
<comment type="caution">
    <text evidence="2">The sequence shown here is derived from an EMBL/GenBank/DDBJ whole genome shotgun (WGS) entry which is preliminary data.</text>
</comment>
<accession>A0A058ZNZ2</accession>
<dbReference type="RefSeq" id="WP_051597953.1">
    <property type="nucleotide sequence ID" value="NZ_AQQY01000002.1"/>
</dbReference>
<keyword evidence="1" id="KW-1133">Transmembrane helix</keyword>
<name>A0A058ZNZ2_9RHOB</name>
<dbReference type="eggNOG" id="COG3180">
    <property type="taxonomic scope" value="Bacteria"/>
</dbReference>
<reference evidence="2 3" key="1">
    <citation type="submission" date="2013-04" db="EMBL/GenBank/DDBJ databases">
        <title>Shimia sp. 22II-S11-Z10 Genome Sequencing.</title>
        <authorList>
            <person name="Lai Q."/>
            <person name="Li G."/>
            <person name="Shao Z."/>
        </authorList>
    </citation>
    <scope>NUCLEOTIDE SEQUENCE [LARGE SCALE GENOMIC DNA]</scope>
    <source>
        <strain evidence="3">22II-S11-Z10</strain>
    </source>
</reference>
<feature type="transmembrane region" description="Helical" evidence="1">
    <location>
        <begin position="316"/>
        <end position="336"/>
    </location>
</feature>
<evidence type="ECO:0000256" key="1">
    <source>
        <dbReference type="SAM" id="Phobius"/>
    </source>
</evidence>
<gene>
    <name evidence="2" type="ORF">ATO10_04787</name>
</gene>
<dbReference type="EMBL" id="AQQY01000002">
    <property type="protein sequence ID" value="KCV82897.1"/>
    <property type="molecule type" value="Genomic_DNA"/>
</dbReference>
<dbReference type="OrthoDB" id="7157734at2"/>
<dbReference type="InterPro" id="IPR017516">
    <property type="entry name" value="AbrB_dup"/>
</dbReference>
<dbReference type="PANTHER" id="PTHR38457:SF1">
    <property type="entry name" value="REGULATOR ABRB-RELATED"/>
    <property type="match status" value="1"/>
</dbReference>
<protein>
    <recommendedName>
        <fullName evidence="4">Ammonia monooxygenase</fullName>
    </recommendedName>
</protein>
<feature type="transmembrane region" description="Helical" evidence="1">
    <location>
        <begin position="83"/>
        <end position="103"/>
    </location>
</feature>
<feature type="transmembrane region" description="Helical" evidence="1">
    <location>
        <begin position="204"/>
        <end position="223"/>
    </location>
</feature>
<dbReference type="Proteomes" id="UP000024836">
    <property type="component" value="Unassembled WGS sequence"/>
</dbReference>
<dbReference type="PANTHER" id="PTHR38457">
    <property type="entry name" value="REGULATOR ABRB-RELATED"/>
    <property type="match status" value="1"/>
</dbReference>